<dbReference type="SUPFAM" id="SSF54637">
    <property type="entry name" value="Thioesterase/thiol ester dehydrase-isomerase"/>
    <property type="match status" value="1"/>
</dbReference>
<evidence type="ECO:0000256" key="2">
    <source>
        <dbReference type="ARBA" id="ARBA00022801"/>
    </source>
</evidence>
<dbReference type="CDD" id="cd03443">
    <property type="entry name" value="PaaI_thioesterase"/>
    <property type="match status" value="1"/>
</dbReference>
<evidence type="ECO:0000256" key="4">
    <source>
        <dbReference type="ARBA" id="ARBA00023098"/>
    </source>
</evidence>
<accession>A0A6N7Z7M9</accession>
<dbReference type="InterPro" id="IPR052365">
    <property type="entry name" value="THEM4/THEM5_acyl-CoA_thioest"/>
</dbReference>
<dbReference type="GO" id="GO:0016787">
    <property type="term" value="F:hydrolase activity"/>
    <property type="evidence" value="ECO:0007669"/>
    <property type="project" value="UniProtKB-KW"/>
</dbReference>
<evidence type="ECO:0000313" key="5">
    <source>
        <dbReference type="EMBL" id="MTD58239.1"/>
    </source>
</evidence>
<reference evidence="5 6" key="1">
    <citation type="submission" date="2019-11" db="EMBL/GenBank/DDBJ databases">
        <title>Draft genome of Amycolatopsis RM579.</title>
        <authorList>
            <person name="Duangmal K."/>
            <person name="Mingma R."/>
        </authorList>
    </citation>
    <scope>NUCLEOTIDE SEQUENCE [LARGE SCALE GENOMIC DNA]</scope>
    <source>
        <strain evidence="5 6">RM579</strain>
    </source>
</reference>
<comment type="caution">
    <text evidence="5">The sequence shown here is derived from an EMBL/GenBank/DDBJ whole genome shotgun (WGS) entry which is preliminary data.</text>
</comment>
<organism evidence="5 6">
    <name type="scientific">Amycolatopsis pithecellobii</name>
    <dbReference type="NCBI Taxonomy" id="664692"/>
    <lineage>
        <taxon>Bacteria</taxon>
        <taxon>Bacillati</taxon>
        <taxon>Actinomycetota</taxon>
        <taxon>Actinomycetes</taxon>
        <taxon>Pseudonocardiales</taxon>
        <taxon>Pseudonocardiaceae</taxon>
        <taxon>Amycolatopsis</taxon>
    </lineage>
</organism>
<keyword evidence="6" id="KW-1185">Reference proteome</keyword>
<dbReference type="GO" id="GO:0006631">
    <property type="term" value="P:fatty acid metabolic process"/>
    <property type="evidence" value="ECO:0007669"/>
    <property type="project" value="UniProtKB-KW"/>
</dbReference>
<name>A0A6N7Z7M9_9PSEU</name>
<dbReference type="InterPro" id="IPR029069">
    <property type="entry name" value="HotDog_dom_sf"/>
</dbReference>
<dbReference type="AlphaFoldDB" id="A0A6N7Z7M9"/>
<protein>
    <submittedName>
        <fullName evidence="5">PaaI family thioesterase</fullName>
    </submittedName>
</protein>
<evidence type="ECO:0000256" key="1">
    <source>
        <dbReference type="ARBA" id="ARBA00022490"/>
    </source>
</evidence>
<evidence type="ECO:0000256" key="3">
    <source>
        <dbReference type="ARBA" id="ARBA00022832"/>
    </source>
</evidence>
<keyword evidence="3" id="KW-0276">Fatty acid metabolism</keyword>
<keyword evidence="1" id="KW-0963">Cytoplasm</keyword>
<keyword evidence="4" id="KW-0443">Lipid metabolism</keyword>
<dbReference type="OrthoDB" id="5505920at2"/>
<gene>
    <name evidence="5" type="ORF">GKO32_30305</name>
</gene>
<dbReference type="PANTHER" id="PTHR12418:SF19">
    <property type="entry name" value="ACYL-COENZYME A THIOESTERASE THEM4"/>
    <property type="match status" value="1"/>
</dbReference>
<evidence type="ECO:0000313" key="6">
    <source>
        <dbReference type="Proteomes" id="UP000440096"/>
    </source>
</evidence>
<proteinExistence type="predicted"/>
<sequence>MTVTLPWARRADHHCFGCAPGNPRGLALEFEEDGDRLRTEFTVDRHYESYPGVVHGGILALICDETMGNLVVLRLGVAALTTSMRTRYVGVVRIGTRYRCVAHAQFTEGLVRASAEVLDPDGALVGAATANYHVTRSLG</sequence>
<dbReference type="Gene3D" id="3.10.129.10">
    <property type="entry name" value="Hotdog Thioesterase"/>
    <property type="match status" value="1"/>
</dbReference>
<dbReference type="RefSeq" id="WP_154760327.1">
    <property type="nucleotide sequence ID" value="NZ_WMBA01000063.1"/>
</dbReference>
<keyword evidence="2" id="KW-0378">Hydrolase</keyword>
<dbReference type="PANTHER" id="PTHR12418">
    <property type="entry name" value="ACYL-COENZYME A THIOESTERASE THEM4"/>
    <property type="match status" value="1"/>
</dbReference>
<dbReference type="EMBL" id="WMBA01000063">
    <property type="protein sequence ID" value="MTD58239.1"/>
    <property type="molecule type" value="Genomic_DNA"/>
</dbReference>
<dbReference type="Proteomes" id="UP000440096">
    <property type="component" value="Unassembled WGS sequence"/>
</dbReference>